<dbReference type="InterPro" id="IPR015946">
    <property type="entry name" value="KH_dom-like_a/b"/>
</dbReference>
<accession>A0A8J7FKE2</accession>
<dbReference type="PANTHER" id="PTHR39624:SF2">
    <property type="entry name" value="OSMC-LIKE PROTEIN"/>
    <property type="match status" value="1"/>
</dbReference>
<gene>
    <name evidence="1" type="ORF">IM532_00225</name>
</gene>
<keyword evidence="2" id="KW-1185">Reference proteome</keyword>
<dbReference type="Gene3D" id="3.30.300.20">
    <property type="match status" value="1"/>
</dbReference>
<dbReference type="RefSeq" id="WP_194181431.1">
    <property type="nucleotide sequence ID" value="NZ_JADGIK010000001.1"/>
</dbReference>
<evidence type="ECO:0000313" key="1">
    <source>
        <dbReference type="EMBL" id="MBF0595897.1"/>
    </source>
</evidence>
<dbReference type="InterPro" id="IPR003718">
    <property type="entry name" value="OsmC/Ohr_fam"/>
</dbReference>
<organism evidence="1 2">
    <name type="scientific">Faecalibacter rhinopitheci</name>
    <dbReference type="NCBI Taxonomy" id="2779678"/>
    <lineage>
        <taxon>Bacteria</taxon>
        <taxon>Pseudomonadati</taxon>
        <taxon>Bacteroidota</taxon>
        <taxon>Flavobacteriia</taxon>
        <taxon>Flavobacteriales</taxon>
        <taxon>Weeksellaceae</taxon>
        <taxon>Faecalibacter</taxon>
    </lineage>
</organism>
<evidence type="ECO:0000313" key="2">
    <source>
        <dbReference type="Proteomes" id="UP000608754"/>
    </source>
</evidence>
<reference evidence="1" key="1">
    <citation type="submission" date="2020-10" db="EMBL/GenBank/DDBJ databases">
        <authorList>
            <person name="Lu T."/>
            <person name="Wang Q."/>
            <person name="Han X."/>
        </authorList>
    </citation>
    <scope>NUCLEOTIDE SEQUENCE</scope>
    <source>
        <strain evidence="1">WQ 117</strain>
    </source>
</reference>
<sequence length="131" mass="14494">MSVEITGKSTSSNFITLLSARDLTLTVDEPLEKGGQNTAMTPMELIAGALSSCTIITLQMYFNHKGWNYNTIEVAVDFDNTITPIIFNRIIKVSTSINDKEFSRIEKIANACPVHKLLENGNKIITSIIRS</sequence>
<dbReference type="InterPro" id="IPR036102">
    <property type="entry name" value="OsmC/Ohrsf"/>
</dbReference>
<dbReference type="EMBL" id="JADGIK010000001">
    <property type="protein sequence ID" value="MBF0595897.1"/>
    <property type="molecule type" value="Genomic_DNA"/>
</dbReference>
<dbReference type="SUPFAM" id="SSF82784">
    <property type="entry name" value="OsmC-like"/>
    <property type="match status" value="1"/>
</dbReference>
<name>A0A8J7FKE2_9FLAO</name>
<dbReference type="Proteomes" id="UP000608754">
    <property type="component" value="Unassembled WGS sequence"/>
</dbReference>
<dbReference type="PANTHER" id="PTHR39624">
    <property type="entry name" value="PROTEIN INVOLVED IN RIMO-MEDIATED BETA-METHYLTHIOLATION OF RIBOSOMAL PROTEIN S12 YCAO"/>
    <property type="match status" value="1"/>
</dbReference>
<dbReference type="AlphaFoldDB" id="A0A8J7FKE2"/>
<comment type="caution">
    <text evidence="1">The sequence shown here is derived from an EMBL/GenBank/DDBJ whole genome shotgun (WGS) entry which is preliminary data.</text>
</comment>
<protein>
    <submittedName>
        <fullName evidence="1">OsmC family protein</fullName>
    </submittedName>
</protein>
<proteinExistence type="predicted"/>
<dbReference type="Pfam" id="PF02566">
    <property type="entry name" value="OsmC"/>
    <property type="match status" value="1"/>
</dbReference>